<dbReference type="EMBL" id="QGLT01000004">
    <property type="protein sequence ID" value="PXY99778.1"/>
    <property type="molecule type" value="Genomic_DNA"/>
</dbReference>
<accession>A0A318MVB9</accession>
<evidence type="ECO:0000313" key="2">
    <source>
        <dbReference type="Proteomes" id="UP000247565"/>
    </source>
</evidence>
<name>A0A318MVB9_9PROT</name>
<gene>
    <name evidence="1" type="ORF">DK869_07505</name>
</gene>
<reference evidence="1 2" key="1">
    <citation type="submission" date="2018-05" db="EMBL/GenBank/DDBJ databases">
        <title>Reference genomes for bee gut microbiota database.</title>
        <authorList>
            <person name="Ellegaard K.M."/>
        </authorList>
    </citation>
    <scope>NUCLEOTIDE SEQUENCE [LARGE SCALE GENOMIC DNA]</scope>
    <source>
        <strain evidence="1 2">ESL0284</strain>
    </source>
</reference>
<dbReference type="GeneID" id="83702335"/>
<sequence>MTEKLFLKKVCIDFDPFQKNNRLAIVPYIDEDINELQKELWIELMLGSSPLYIHFKNISFCNNQAIYEADAYTNNRPKTQVYCASTIGE</sequence>
<dbReference type="RefSeq" id="WP_110439398.1">
    <property type="nucleotide sequence ID" value="NZ_CP033087.1"/>
</dbReference>
<organism evidence="1 2">
    <name type="scientific">Commensalibacter melissae</name>
    <dbReference type="NCBI Taxonomy" id="2070537"/>
    <lineage>
        <taxon>Bacteria</taxon>
        <taxon>Pseudomonadati</taxon>
        <taxon>Pseudomonadota</taxon>
        <taxon>Alphaproteobacteria</taxon>
        <taxon>Acetobacterales</taxon>
        <taxon>Acetobacteraceae</taxon>
    </lineage>
</organism>
<keyword evidence="2" id="KW-1185">Reference proteome</keyword>
<dbReference type="AlphaFoldDB" id="A0A318MVB9"/>
<dbReference type="Proteomes" id="UP000247565">
    <property type="component" value="Unassembled WGS sequence"/>
</dbReference>
<comment type="caution">
    <text evidence="1">The sequence shown here is derived from an EMBL/GenBank/DDBJ whole genome shotgun (WGS) entry which is preliminary data.</text>
</comment>
<protein>
    <submittedName>
        <fullName evidence="1">Uncharacterized protein</fullName>
    </submittedName>
</protein>
<proteinExistence type="predicted"/>
<evidence type="ECO:0000313" key="1">
    <source>
        <dbReference type="EMBL" id="PXY99778.1"/>
    </source>
</evidence>